<dbReference type="EMBL" id="JBHSNF010000002">
    <property type="protein sequence ID" value="MFC5526386.1"/>
    <property type="molecule type" value="Genomic_DNA"/>
</dbReference>
<protein>
    <recommendedName>
        <fullName evidence="3">Nucleotidyltransferase</fullName>
    </recommendedName>
</protein>
<sequence length="165" mass="18185">MTACTDVDAERVLREVLRVAVPDLWHCCRDPWVVIGSGAARLIGADVSVADLDALTSRRDAESLIEHWQARRDPALPQEGVERFRSRFARFVFPGLAVEVMGGLEVRGADGWMPVTIGEVVELDIAGVAVAVPTVAEQIRLLESFGRLKDRQRLLSLKLLTGELQ</sequence>
<evidence type="ECO:0000313" key="1">
    <source>
        <dbReference type="EMBL" id="MFC5526386.1"/>
    </source>
</evidence>
<proteinExistence type="predicted"/>
<reference evidence="2" key="1">
    <citation type="journal article" date="2019" name="Int. J. Syst. Evol. Microbiol.">
        <title>The Global Catalogue of Microorganisms (GCM) 10K type strain sequencing project: providing services to taxonomists for standard genome sequencing and annotation.</title>
        <authorList>
            <consortium name="The Broad Institute Genomics Platform"/>
            <consortium name="The Broad Institute Genome Sequencing Center for Infectious Disease"/>
            <person name="Wu L."/>
            <person name="Ma J."/>
        </authorList>
    </citation>
    <scope>NUCLEOTIDE SEQUENCE [LARGE SCALE GENOMIC DNA]</scope>
    <source>
        <strain evidence="2">CGMCC 1.16619</strain>
    </source>
</reference>
<accession>A0ABW0QN35</accession>
<comment type="caution">
    <text evidence="1">The sequence shown here is derived from an EMBL/GenBank/DDBJ whole genome shotgun (WGS) entry which is preliminary data.</text>
</comment>
<dbReference type="Proteomes" id="UP001596114">
    <property type="component" value="Unassembled WGS sequence"/>
</dbReference>
<evidence type="ECO:0000313" key="2">
    <source>
        <dbReference type="Proteomes" id="UP001596114"/>
    </source>
</evidence>
<dbReference type="SUPFAM" id="SSF81301">
    <property type="entry name" value="Nucleotidyltransferase"/>
    <property type="match status" value="1"/>
</dbReference>
<organism evidence="1 2">
    <name type="scientific">Rhodanobacter ginsengisoli</name>
    <dbReference type="NCBI Taxonomy" id="418646"/>
    <lineage>
        <taxon>Bacteria</taxon>
        <taxon>Pseudomonadati</taxon>
        <taxon>Pseudomonadota</taxon>
        <taxon>Gammaproteobacteria</taxon>
        <taxon>Lysobacterales</taxon>
        <taxon>Rhodanobacteraceae</taxon>
        <taxon>Rhodanobacter</taxon>
    </lineage>
</organism>
<dbReference type="Gene3D" id="3.30.460.40">
    <property type="match status" value="1"/>
</dbReference>
<gene>
    <name evidence="1" type="ORF">ACFPPA_11645</name>
</gene>
<dbReference type="RefSeq" id="WP_377320009.1">
    <property type="nucleotide sequence ID" value="NZ_JBHSNF010000002.1"/>
</dbReference>
<name>A0ABW0QN35_9GAMM</name>
<keyword evidence="2" id="KW-1185">Reference proteome</keyword>
<evidence type="ECO:0008006" key="3">
    <source>
        <dbReference type="Google" id="ProtNLM"/>
    </source>
</evidence>
<dbReference type="InterPro" id="IPR043519">
    <property type="entry name" value="NT_sf"/>
</dbReference>